<evidence type="ECO:0000256" key="1">
    <source>
        <dbReference type="SAM" id="MobiDB-lite"/>
    </source>
</evidence>
<feature type="compositionally biased region" description="Acidic residues" evidence="1">
    <location>
        <begin position="216"/>
        <end position="228"/>
    </location>
</feature>
<feature type="region of interest" description="Disordered" evidence="1">
    <location>
        <begin position="1"/>
        <end position="56"/>
    </location>
</feature>
<dbReference type="EMBL" id="KI669507">
    <property type="protein sequence ID" value="OCF32545.1"/>
    <property type="molecule type" value="Genomic_DNA"/>
</dbReference>
<dbReference type="OrthoDB" id="5328412at2759"/>
<name>A0A1B9GP10_9TREE</name>
<organism evidence="2 3">
    <name type="scientific">Kwoniella heveanensis BCC8398</name>
    <dbReference type="NCBI Taxonomy" id="1296120"/>
    <lineage>
        <taxon>Eukaryota</taxon>
        <taxon>Fungi</taxon>
        <taxon>Dikarya</taxon>
        <taxon>Basidiomycota</taxon>
        <taxon>Agaricomycotina</taxon>
        <taxon>Tremellomycetes</taxon>
        <taxon>Tremellales</taxon>
        <taxon>Cryptococcaceae</taxon>
        <taxon>Kwoniella</taxon>
    </lineage>
</organism>
<gene>
    <name evidence="2" type="ORF">I316_05725</name>
</gene>
<evidence type="ECO:0000313" key="3">
    <source>
        <dbReference type="Proteomes" id="UP000092666"/>
    </source>
</evidence>
<reference evidence="2 3" key="1">
    <citation type="submission" date="2013-07" db="EMBL/GenBank/DDBJ databases">
        <title>The Genome Sequence of Cryptococcus heveanensis BCC8398.</title>
        <authorList>
            <consortium name="The Broad Institute Genome Sequencing Platform"/>
            <person name="Cuomo C."/>
            <person name="Litvintseva A."/>
            <person name="Chen Y."/>
            <person name="Heitman J."/>
            <person name="Sun S."/>
            <person name="Springer D."/>
            <person name="Dromer F."/>
            <person name="Young S.K."/>
            <person name="Zeng Q."/>
            <person name="Gargeya S."/>
            <person name="Fitzgerald M."/>
            <person name="Abouelleil A."/>
            <person name="Alvarado L."/>
            <person name="Berlin A.M."/>
            <person name="Chapman S.B."/>
            <person name="Dewar J."/>
            <person name="Goldberg J."/>
            <person name="Griggs A."/>
            <person name="Gujja S."/>
            <person name="Hansen M."/>
            <person name="Howarth C."/>
            <person name="Imamovic A."/>
            <person name="Larimer J."/>
            <person name="McCowan C."/>
            <person name="Murphy C."/>
            <person name="Pearson M."/>
            <person name="Priest M."/>
            <person name="Roberts A."/>
            <person name="Saif S."/>
            <person name="Shea T."/>
            <person name="Sykes S."/>
            <person name="Wortman J."/>
            <person name="Nusbaum C."/>
            <person name="Birren B."/>
        </authorList>
    </citation>
    <scope>NUCLEOTIDE SEQUENCE [LARGE SCALE GENOMIC DNA]</scope>
    <source>
        <strain evidence="2 3">BCC8398</strain>
    </source>
</reference>
<feature type="compositionally biased region" description="Basic and acidic residues" evidence="1">
    <location>
        <begin position="9"/>
        <end position="18"/>
    </location>
</feature>
<dbReference type="AlphaFoldDB" id="A0A1B9GP10"/>
<dbReference type="Proteomes" id="UP000092666">
    <property type="component" value="Unassembled WGS sequence"/>
</dbReference>
<keyword evidence="3" id="KW-1185">Reference proteome</keyword>
<reference evidence="3" key="2">
    <citation type="submission" date="2013-12" db="EMBL/GenBank/DDBJ databases">
        <title>Evolution of pathogenesis and genome organization in the Tremellales.</title>
        <authorList>
            <person name="Cuomo C."/>
            <person name="Litvintseva A."/>
            <person name="Heitman J."/>
            <person name="Chen Y."/>
            <person name="Sun S."/>
            <person name="Springer D."/>
            <person name="Dromer F."/>
            <person name="Young S."/>
            <person name="Zeng Q."/>
            <person name="Chapman S."/>
            <person name="Gujja S."/>
            <person name="Saif S."/>
            <person name="Birren B."/>
        </authorList>
    </citation>
    <scope>NUCLEOTIDE SEQUENCE [LARGE SCALE GENOMIC DNA]</scope>
    <source>
        <strain evidence="3">BCC8398</strain>
    </source>
</reference>
<feature type="compositionally biased region" description="Basic and acidic residues" evidence="1">
    <location>
        <begin position="47"/>
        <end position="56"/>
    </location>
</feature>
<feature type="compositionally biased region" description="Acidic residues" evidence="1">
    <location>
        <begin position="185"/>
        <end position="203"/>
    </location>
</feature>
<accession>A0A1B9GP10</accession>
<proteinExistence type="predicted"/>
<sequence length="595" mass="64833">MPPRRPLKRRGEDDDRSPARQNKKVGKNKREQTYDTYDEALDGGVEMEEKGERYRDGDKSQRFYEKAIELYAKAFGYQETYDAAYNQARALYTLSTSFLLPPASLPHLRKSIEMYKLATSLTNSPLLRMDVGFNLSQSCSALADVLEDLDSEASREEVRKLREEARDVLQDVMDGQEAYLNATGEENDEAEAEEVVEEVEGGAEADSMQVDPDPLNGEDDEEEGDAAGDGDKSATFETHLPTPSTFIDTVLSLLDLHLSLWESTSTPRTPTEEEQTAVRAILDRAAPLAPPGRQAELDLAEIKVLLTMDSIVWDLFKLEAKVGMGLERSLEGAIAALGAVLASLDVTPPEEQTVRPDILTTLADTHMATARRMMFLNAQLPAGPSPLAQQAWFHLSQAITHLSAALDLPTSALTPREFKPSVLLSLSKASLARARLAPIHETAQRNVVQLLDNATTYAARAGEGLGWKFMRIDGTAPTASTGLSLSIGGGAGINSGGDGLPWPAGWEAEALGRIIAFQQIRVCLFASKTDLLSEEARARYTTGLGIVIGKLKGLGASNGDRKIGSKDLERFLGEIEDDEGGVLEVEKAWWAEILA</sequence>
<feature type="region of interest" description="Disordered" evidence="1">
    <location>
        <begin position="182"/>
        <end position="240"/>
    </location>
</feature>
<protein>
    <submittedName>
        <fullName evidence="2">Uncharacterized protein</fullName>
    </submittedName>
</protein>
<evidence type="ECO:0000313" key="2">
    <source>
        <dbReference type="EMBL" id="OCF32545.1"/>
    </source>
</evidence>